<dbReference type="RefSeq" id="WP_133399825.1">
    <property type="nucleotide sequence ID" value="NZ_SMZX01000002.1"/>
</dbReference>
<comment type="caution">
    <text evidence="2">The sequence shown here is derived from an EMBL/GenBank/DDBJ whole genome shotgun (WGS) entry which is preliminary data.</text>
</comment>
<evidence type="ECO:0000256" key="1">
    <source>
        <dbReference type="SAM" id="Phobius"/>
    </source>
</evidence>
<organism evidence="2 3">
    <name type="scientific">Microbacterium oleivorans</name>
    <dbReference type="NCBI Taxonomy" id="273677"/>
    <lineage>
        <taxon>Bacteria</taxon>
        <taxon>Bacillati</taxon>
        <taxon>Actinomycetota</taxon>
        <taxon>Actinomycetes</taxon>
        <taxon>Micrococcales</taxon>
        <taxon>Microbacteriaceae</taxon>
        <taxon>Microbacterium</taxon>
    </lineage>
</organism>
<name>A0A4R5YKK8_9MICO</name>
<proteinExistence type="predicted"/>
<reference evidence="2 3" key="1">
    <citation type="submission" date="2019-03" db="EMBL/GenBank/DDBJ databases">
        <title>Genome Sequencing and Assembly of Various Microbes Isolated from Partially Reclaimed Soil and Acid Mine Drainage (AMD) Site.</title>
        <authorList>
            <person name="Steinbock B."/>
            <person name="Bechtold R."/>
            <person name="Sevigny J.L."/>
            <person name="Thomas D."/>
            <person name="Cuthill L.R."/>
            <person name="Aveiro Johannsen E.J."/>
            <person name="Thomas K."/>
            <person name="Ghosh A."/>
        </authorList>
    </citation>
    <scope>NUCLEOTIDE SEQUENCE [LARGE SCALE GENOMIC DNA]</scope>
    <source>
        <strain evidence="2 3">F-B2</strain>
    </source>
</reference>
<keyword evidence="1" id="KW-0472">Membrane</keyword>
<gene>
    <name evidence="2" type="ORF">E2R54_11585</name>
</gene>
<dbReference type="Proteomes" id="UP000295633">
    <property type="component" value="Unassembled WGS sequence"/>
</dbReference>
<evidence type="ECO:0000313" key="2">
    <source>
        <dbReference type="EMBL" id="TDL43824.1"/>
    </source>
</evidence>
<feature type="transmembrane region" description="Helical" evidence="1">
    <location>
        <begin position="6"/>
        <end position="28"/>
    </location>
</feature>
<keyword evidence="1" id="KW-0812">Transmembrane</keyword>
<evidence type="ECO:0000313" key="3">
    <source>
        <dbReference type="Proteomes" id="UP000295633"/>
    </source>
</evidence>
<keyword evidence="1" id="KW-1133">Transmembrane helix</keyword>
<dbReference type="EMBL" id="SMZX01000002">
    <property type="protein sequence ID" value="TDL43824.1"/>
    <property type="molecule type" value="Genomic_DNA"/>
</dbReference>
<dbReference type="AlphaFoldDB" id="A0A4R5YKK8"/>
<sequence length="143" mass="15822">MSPEIVVGAFVLFASLAATLATLVGVVLRLRAEKSTATTTATQADLAARFDDASELTKYVDARVEAKVAPLRDELKKVKTESREIQDAFRTWISGVWLWDQRGRNGDLPMPPISILARLGLGNFVDEWPTEPPRTIRTQKESP</sequence>
<accession>A0A4R5YKK8</accession>
<protein>
    <submittedName>
        <fullName evidence="2">Uncharacterized protein</fullName>
    </submittedName>
</protein>